<dbReference type="PANTHER" id="PTHR32089:SF112">
    <property type="entry name" value="LYSOZYME-LIKE PROTEIN-RELATED"/>
    <property type="match status" value="1"/>
</dbReference>
<sequence length="429" mass="46273">MLKSMKIGTKLYGGFGVVLALLIVLGVTASLQLSGIGGVFNQYEGLASSTNEIGRVQANVLEGRMGVKDFIIRGDRSAIDQVHDRLDAAEAFIDTTEQMTEDAAAARLLDGLRDQIDEYRAAFERATDLQDRRNELFAVLNAVGPEIERTLTEIMRTANDDNDAAAAYQAGLVLRHLLLARLYVMKFMDDNLADSAARAEQELDAMDETAATLVAQLDDDTRQRLARKAMDAADAYHTAFTDLVDAITRRNAIISGTLDVIGPAVAQSAEDFKLANKDRQDTLGGQAMATINQTILVTVVIAVVAVGIGVAAAWVIGRGITVPILAMTHVMDRLSHKDYDTEVPAKDHKDEVGVMAQSVQIFKESMQKADALAAEQAAEVEHRQARAARIEELNHEFDMGVSGILEAVAAAATQLQSSAQSMASIAEET</sequence>
<gene>
    <name evidence="4" type="ORF">GHC57_18990</name>
</gene>
<dbReference type="GO" id="GO:0016020">
    <property type="term" value="C:membrane"/>
    <property type="evidence" value="ECO:0007669"/>
    <property type="project" value="InterPro"/>
</dbReference>
<comment type="caution">
    <text evidence="4">The sequence shown here is derived from an EMBL/GenBank/DDBJ whole genome shotgun (WGS) entry which is preliminary data.</text>
</comment>
<proteinExistence type="predicted"/>
<accession>A0A7X1ZJH7</accession>
<dbReference type="InterPro" id="IPR003660">
    <property type="entry name" value="HAMP_dom"/>
</dbReference>
<dbReference type="PANTHER" id="PTHR32089">
    <property type="entry name" value="METHYL-ACCEPTING CHEMOTAXIS PROTEIN MCPB"/>
    <property type="match status" value="1"/>
</dbReference>
<dbReference type="Proteomes" id="UP000434582">
    <property type="component" value="Unassembled WGS sequence"/>
</dbReference>
<dbReference type="InterPro" id="IPR032255">
    <property type="entry name" value="HBM"/>
</dbReference>
<evidence type="ECO:0000259" key="2">
    <source>
        <dbReference type="PROSITE" id="PS50885"/>
    </source>
</evidence>
<feature type="domain" description="HAMP" evidence="2">
    <location>
        <begin position="318"/>
        <end position="371"/>
    </location>
</feature>
<keyword evidence="5" id="KW-1185">Reference proteome</keyword>
<evidence type="ECO:0000256" key="1">
    <source>
        <dbReference type="SAM" id="Phobius"/>
    </source>
</evidence>
<dbReference type="SUPFAM" id="SSF158472">
    <property type="entry name" value="HAMP domain-like"/>
    <property type="match status" value="1"/>
</dbReference>
<dbReference type="Pfam" id="PF16591">
    <property type="entry name" value="HBM"/>
    <property type="match status" value="1"/>
</dbReference>
<protein>
    <submittedName>
        <fullName evidence="4">HAMP domain-containing protein</fullName>
    </submittedName>
</protein>
<dbReference type="SMART" id="SM00304">
    <property type="entry name" value="HAMP"/>
    <property type="match status" value="1"/>
</dbReference>
<feature type="transmembrane region" description="Helical" evidence="1">
    <location>
        <begin position="295"/>
        <end position="317"/>
    </location>
</feature>
<dbReference type="OrthoDB" id="3378718at2"/>
<keyword evidence="1" id="KW-0812">Transmembrane</keyword>
<dbReference type="PROSITE" id="PS50885">
    <property type="entry name" value="HAMP"/>
    <property type="match status" value="1"/>
</dbReference>
<keyword evidence="1" id="KW-0472">Membrane</keyword>
<feature type="domain" description="HBM" evidence="3">
    <location>
        <begin position="45"/>
        <end position="284"/>
    </location>
</feature>
<dbReference type="AlphaFoldDB" id="A0A7X1ZJH7"/>
<dbReference type="GO" id="GO:0007165">
    <property type="term" value="P:signal transduction"/>
    <property type="evidence" value="ECO:0007669"/>
    <property type="project" value="InterPro"/>
</dbReference>
<evidence type="ECO:0000313" key="5">
    <source>
        <dbReference type="Proteomes" id="UP000434582"/>
    </source>
</evidence>
<feature type="non-terminal residue" evidence="4">
    <location>
        <position position="429"/>
    </location>
</feature>
<keyword evidence="1" id="KW-1133">Transmembrane helix</keyword>
<evidence type="ECO:0000259" key="3">
    <source>
        <dbReference type="PROSITE" id="PS51753"/>
    </source>
</evidence>
<dbReference type="Gene3D" id="1.20.1440.210">
    <property type="match status" value="2"/>
</dbReference>
<reference evidence="4 5" key="1">
    <citation type="submission" date="2019-10" db="EMBL/GenBank/DDBJ databases">
        <title>Draft whole-genome sequence of the purple nonsulfur photosynthetic bacterium Roseospira navarrensis DSM 15114.</title>
        <authorList>
            <person name="Kyndt J.A."/>
            <person name="Meyer T.E."/>
        </authorList>
    </citation>
    <scope>NUCLEOTIDE SEQUENCE [LARGE SCALE GENOMIC DNA]</scope>
    <source>
        <strain evidence="4 5">DSM 15114</strain>
    </source>
</reference>
<dbReference type="SMART" id="SM01358">
    <property type="entry name" value="HBM"/>
    <property type="match status" value="1"/>
</dbReference>
<organism evidence="4 5">
    <name type="scientific">Roseospira navarrensis</name>
    <dbReference type="NCBI Taxonomy" id="140058"/>
    <lineage>
        <taxon>Bacteria</taxon>
        <taxon>Pseudomonadati</taxon>
        <taxon>Pseudomonadota</taxon>
        <taxon>Alphaproteobacteria</taxon>
        <taxon>Rhodospirillales</taxon>
        <taxon>Rhodospirillaceae</taxon>
        <taxon>Roseospira</taxon>
    </lineage>
</organism>
<dbReference type="EMBL" id="WIVE01000146">
    <property type="protein sequence ID" value="MQX38597.1"/>
    <property type="molecule type" value="Genomic_DNA"/>
</dbReference>
<evidence type="ECO:0000313" key="4">
    <source>
        <dbReference type="EMBL" id="MQX38597.1"/>
    </source>
</evidence>
<dbReference type="Pfam" id="PF00672">
    <property type="entry name" value="HAMP"/>
    <property type="match status" value="1"/>
</dbReference>
<name>A0A7X1ZJH7_9PROT</name>
<dbReference type="PROSITE" id="PS51753">
    <property type="entry name" value="HBM"/>
    <property type="match status" value="1"/>
</dbReference>
<dbReference type="CDD" id="cd06225">
    <property type="entry name" value="HAMP"/>
    <property type="match status" value="1"/>
</dbReference>
<dbReference type="Gene3D" id="6.10.340.10">
    <property type="match status" value="1"/>
</dbReference>